<dbReference type="Proteomes" id="UP000515733">
    <property type="component" value="Chromosome"/>
</dbReference>
<evidence type="ECO:0000256" key="5">
    <source>
        <dbReference type="SAM" id="MobiDB-lite"/>
    </source>
</evidence>
<comment type="similarity">
    <text evidence="4">Belongs to the BamE family.</text>
</comment>
<comment type="subunit">
    <text evidence="4">Part of the Bam complex.</text>
</comment>
<dbReference type="GO" id="GO:0051205">
    <property type="term" value="P:protein insertion into membrane"/>
    <property type="evidence" value="ECO:0007669"/>
    <property type="project" value="UniProtKB-UniRule"/>
</dbReference>
<evidence type="ECO:0000313" key="9">
    <source>
        <dbReference type="Proteomes" id="UP000515733"/>
    </source>
</evidence>
<dbReference type="RefSeq" id="WP_145771349.1">
    <property type="nucleotide sequence ID" value="NZ_NCXS01000013.1"/>
</dbReference>
<evidence type="ECO:0000259" key="7">
    <source>
        <dbReference type="Pfam" id="PF04355"/>
    </source>
</evidence>
<dbReference type="EMBL" id="LR778301">
    <property type="protein sequence ID" value="CAB1369504.1"/>
    <property type="molecule type" value="Genomic_DNA"/>
</dbReference>
<reference evidence="8 9" key="1">
    <citation type="submission" date="2020-03" db="EMBL/GenBank/DDBJ databases">
        <authorList>
            <consortium name="Genoscope - CEA"/>
            <person name="William W."/>
        </authorList>
    </citation>
    <scope>NUCLEOTIDE SEQUENCE [LARGE SCALE GENOMIC DNA]</scope>
    <source>
        <strain evidence="9">DSM 16959</strain>
    </source>
</reference>
<feature type="signal peptide" evidence="6">
    <location>
        <begin position="1"/>
        <end position="16"/>
    </location>
</feature>
<evidence type="ECO:0000256" key="6">
    <source>
        <dbReference type="SAM" id="SignalP"/>
    </source>
</evidence>
<feature type="domain" description="Outer membrane protein assembly factor BamE" evidence="7">
    <location>
        <begin position="40"/>
        <end position="108"/>
    </location>
</feature>
<dbReference type="InterPro" id="IPR026592">
    <property type="entry name" value="BamE"/>
</dbReference>
<evidence type="ECO:0000256" key="2">
    <source>
        <dbReference type="ARBA" id="ARBA00023136"/>
    </source>
</evidence>
<evidence type="ECO:0000313" key="8">
    <source>
        <dbReference type="EMBL" id="CAB1369504.1"/>
    </source>
</evidence>
<dbReference type="HAMAP" id="MF_00925">
    <property type="entry name" value="OM_assembly_BamE"/>
    <property type="match status" value="1"/>
</dbReference>
<dbReference type="Gene3D" id="3.30.1450.10">
    <property type="match status" value="1"/>
</dbReference>
<evidence type="ECO:0000256" key="1">
    <source>
        <dbReference type="ARBA" id="ARBA00022729"/>
    </source>
</evidence>
<sequence>MSLPRQVLLLWLPLLAACSNVSEVKVTDYLTPYRMDVRQGNFVSQEMAAQLKPGITKDQVRYLLGTPLIADPFHADRWDYVYRLQAGKGDIQQRQLSVFFQDGKLVRVGGDVAVQESGQPDAQPATPAARVIEIAADPNAPKGDGKSSKRWYWPF</sequence>
<dbReference type="PANTHER" id="PTHR37482">
    <property type="entry name" value="OUTER MEMBRANE PROTEIN ASSEMBLY FACTOR BAME"/>
    <property type="match status" value="1"/>
</dbReference>
<dbReference type="Pfam" id="PF04355">
    <property type="entry name" value="BamE"/>
    <property type="match status" value="1"/>
</dbReference>
<organism evidence="8 9">
    <name type="scientific">Denitratisoma oestradiolicum</name>
    <dbReference type="NCBI Taxonomy" id="311182"/>
    <lineage>
        <taxon>Bacteria</taxon>
        <taxon>Pseudomonadati</taxon>
        <taxon>Pseudomonadota</taxon>
        <taxon>Betaproteobacteria</taxon>
        <taxon>Nitrosomonadales</taxon>
        <taxon>Sterolibacteriaceae</taxon>
        <taxon>Denitratisoma</taxon>
    </lineage>
</organism>
<dbReference type="PROSITE" id="PS51257">
    <property type="entry name" value="PROKAR_LIPOPROTEIN"/>
    <property type="match status" value="1"/>
</dbReference>
<dbReference type="GO" id="GO:0043165">
    <property type="term" value="P:Gram-negative-bacterium-type cell outer membrane assembly"/>
    <property type="evidence" value="ECO:0007669"/>
    <property type="project" value="UniProtKB-UniRule"/>
</dbReference>
<dbReference type="PANTHER" id="PTHR37482:SF1">
    <property type="entry name" value="OUTER MEMBRANE PROTEIN ASSEMBLY FACTOR BAME"/>
    <property type="match status" value="1"/>
</dbReference>
<feature type="region of interest" description="Disordered" evidence="5">
    <location>
        <begin position="136"/>
        <end position="155"/>
    </location>
</feature>
<dbReference type="GO" id="GO:1990063">
    <property type="term" value="C:Bam protein complex"/>
    <property type="evidence" value="ECO:0007669"/>
    <property type="project" value="TreeGrafter"/>
</dbReference>
<dbReference type="InterPro" id="IPR007450">
    <property type="entry name" value="BamE_dom"/>
</dbReference>
<dbReference type="GO" id="GO:0030674">
    <property type="term" value="F:protein-macromolecule adaptor activity"/>
    <property type="evidence" value="ECO:0007669"/>
    <property type="project" value="TreeGrafter"/>
</dbReference>
<keyword evidence="1 4" id="KW-0732">Signal</keyword>
<dbReference type="OrthoDB" id="9808250at2"/>
<protein>
    <recommendedName>
        <fullName evidence="4">Outer membrane protein assembly factor BamE</fullName>
    </recommendedName>
</protein>
<name>A0A6S6XX20_9PROT</name>
<proteinExistence type="inferred from homology"/>
<accession>A0A6S6XX20</accession>
<feature type="chain" id="PRO_5031680678" description="Outer membrane protein assembly factor BamE" evidence="6">
    <location>
        <begin position="17"/>
        <end position="155"/>
    </location>
</feature>
<keyword evidence="4" id="KW-0564">Palmitate</keyword>
<dbReference type="AlphaFoldDB" id="A0A6S6XX20"/>
<keyword evidence="9" id="KW-1185">Reference proteome</keyword>
<comment type="subcellular location">
    <subcellularLocation>
        <location evidence="4">Cell outer membrane</location>
        <topology evidence="4">Lipid-anchor</topology>
    </subcellularLocation>
</comment>
<keyword evidence="3 4" id="KW-0998">Cell outer membrane</keyword>
<dbReference type="KEGG" id="doe:DENOEST_2339"/>
<dbReference type="InterPro" id="IPR037873">
    <property type="entry name" value="BamE-like"/>
</dbReference>
<keyword evidence="4" id="KW-0449">Lipoprotein</keyword>
<evidence type="ECO:0000256" key="3">
    <source>
        <dbReference type="ARBA" id="ARBA00023237"/>
    </source>
</evidence>
<keyword evidence="2 4" id="KW-0472">Membrane</keyword>
<gene>
    <name evidence="4 8" type="primary">bamE</name>
    <name evidence="8" type="ORF">DENOEST_2339</name>
</gene>
<evidence type="ECO:0000256" key="4">
    <source>
        <dbReference type="HAMAP-Rule" id="MF_00925"/>
    </source>
</evidence>
<comment type="function">
    <text evidence="4">Part of the outer membrane protein assembly complex, which is involved in assembly and insertion of beta-barrel proteins into the outer membrane.</text>
</comment>